<evidence type="ECO:0000313" key="2">
    <source>
        <dbReference type="Proteomes" id="UP000469670"/>
    </source>
</evidence>
<protein>
    <recommendedName>
        <fullName evidence="3">Minor tail protein</fullName>
    </recommendedName>
</protein>
<dbReference type="Proteomes" id="UP000469670">
    <property type="component" value="Unassembled WGS sequence"/>
</dbReference>
<evidence type="ECO:0008006" key="3">
    <source>
        <dbReference type="Google" id="ProtNLM"/>
    </source>
</evidence>
<sequence length="359" mass="38539">MAEISYPFNADNSTTGATKAVSEAQWQNMSHLWGGDRIDHLLAGQASSADLPFRGRVVSVNTVEIRPGKAWVGGFYYELTAAKNLTVDANSATTDRIDMIVIRADMSKPSVNLAIRKGANGATPVAPGVVRQAGGIWEMPLYQITVPAKGGLPTLYSRGPYNMPPAVSFPWNPTPSTAALPKNTISYDLDSNGPGEITEYFNYSDKPRISRQLGATRKYTPSLVNVPTLQQGLADRKGRYRWIGPNTIWFSVRVSTPADIKHVEASWYVGISLPVSASAATGQTFHGMIQNTSPRQPASGLPNYVQLTGWVPVGKATTTCILLYPSPKTLAAGLDGLPKIPASSSLVISGVYEAADFPQ</sequence>
<organism evidence="1 2">
    <name type="scientific">Streptomyces parvus</name>
    <dbReference type="NCBI Taxonomy" id="66428"/>
    <lineage>
        <taxon>Bacteria</taxon>
        <taxon>Bacillati</taxon>
        <taxon>Actinomycetota</taxon>
        <taxon>Actinomycetes</taxon>
        <taxon>Kitasatosporales</taxon>
        <taxon>Streptomycetaceae</taxon>
        <taxon>Streptomyces</taxon>
    </lineage>
</organism>
<comment type="caution">
    <text evidence="1">The sequence shown here is derived from an EMBL/GenBank/DDBJ whole genome shotgun (WGS) entry which is preliminary data.</text>
</comment>
<evidence type="ECO:0000313" key="1">
    <source>
        <dbReference type="EMBL" id="NEC21181.1"/>
    </source>
</evidence>
<gene>
    <name evidence="1" type="ORF">G3I50_23480</name>
</gene>
<dbReference type="AlphaFoldDB" id="A0A7K3S117"/>
<proteinExistence type="predicted"/>
<dbReference type="EMBL" id="JAAGMP010001046">
    <property type="protein sequence ID" value="NEC21181.1"/>
    <property type="molecule type" value="Genomic_DNA"/>
</dbReference>
<name>A0A7K3S117_9ACTN</name>
<dbReference type="RefSeq" id="WP_164205173.1">
    <property type="nucleotide sequence ID" value="NZ_JAAGMP010001046.1"/>
</dbReference>
<accession>A0A7K3S117</accession>
<reference evidence="1 2" key="1">
    <citation type="submission" date="2020-01" db="EMBL/GenBank/DDBJ databases">
        <title>Insect and environment-associated Actinomycetes.</title>
        <authorList>
            <person name="Currrie C."/>
            <person name="Chevrette M."/>
            <person name="Carlson C."/>
            <person name="Stubbendieck R."/>
            <person name="Wendt-Pienkowski E."/>
        </authorList>
    </citation>
    <scope>NUCLEOTIDE SEQUENCE [LARGE SCALE GENOMIC DNA]</scope>
    <source>
        <strain evidence="1 2">SID7590</strain>
    </source>
</reference>